<name>A0AAD9ZF53_9LECA</name>
<evidence type="ECO:0000313" key="2">
    <source>
        <dbReference type="Proteomes" id="UP001276659"/>
    </source>
</evidence>
<dbReference type="EMBL" id="JASNWA010000003">
    <property type="protein sequence ID" value="KAK3177974.1"/>
    <property type="molecule type" value="Genomic_DNA"/>
</dbReference>
<protein>
    <submittedName>
        <fullName evidence="1">Uncharacterized protein</fullName>
    </submittedName>
</protein>
<keyword evidence="2" id="KW-1185">Reference proteome</keyword>
<proteinExistence type="predicted"/>
<sequence length="343" mass="38984">MAPTKSTKSAATELKKRKQALNVDDLKKLLDTEPDDYKIAWNELKHRIIELNEHTQQTVPSLAPSTLSLPDARQIFNLRKVKDILWAGINELPVPQYLSDNIDRILAVTSETHQTNEAFARTIIDQILISAIFEENNTQTTQLRASSQPEDPAVLELHHETQFQRQVTYGGETRLLSGYADYTVWYESQTRSNLATNLIIIEAKKINSTDTCLGQLTAYMGVVHAYRKDKQKQNSVVYGAASDGLSFRFCRIDNEGNWSQSRLLEWKMGDKGRIYSVFRSLVRIAALSSPSTSPIKNPQQREKVLASFGSPERTRKFDYGLSAMEILEEDDDTEIINWREPSS</sequence>
<comment type="caution">
    <text evidence="1">The sequence shown here is derived from an EMBL/GenBank/DDBJ whole genome shotgun (WGS) entry which is preliminary data.</text>
</comment>
<accession>A0AAD9ZF53</accession>
<evidence type="ECO:0000313" key="1">
    <source>
        <dbReference type="EMBL" id="KAK3177974.1"/>
    </source>
</evidence>
<organism evidence="1 2">
    <name type="scientific">Lepraria neglecta</name>
    <dbReference type="NCBI Taxonomy" id="209136"/>
    <lineage>
        <taxon>Eukaryota</taxon>
        <taxon>Fungi</taxon>
        <taxon>Dikarya</taxon>
        <taxon>Ascomycota</taxon>
        <taxon>Pezizomycotina</taxon>
        <taxon>Lecanoromycetes</taxon>
        <taxon>OSLEUM clade</taxon>
        <taxon>Lecanoromycetidae</taxon>
        <taxon>Lecanorales</taxon>
        <taxon>Lecanorineae</taxon>
        <taxon>Stereocaulaceae</taxon>
        <taxon>Lepraria</taxon>
    </lineage>
</organism>
<dbReference type="AlphaFoldDB" id="A0AAD9ZF53"/>
<reference evidence="1" key="1">
    <citation type="submission" date="2022-11" db="EMBL/GenBank/DDBJ databases">
        <title>Chromosomal genome sequence assembly and mating type (MAT) locus characterization of the leprose asexual lichenized fungus Lepraria neglecta (Nyl.) Erichsen.</title>
        <authorList>
            <person name="Allen J.L."/>
            <person name="Pfeffer B."/>
        </authorList>
    </citation>
    <scope>NUCLEOTIDE SEQUENCE</scope>
    <source>
        <strain evidence="1">Allen 5258</strain>
    </source>
</reference>
<gene>
    <name evidence="1" type="ORF">OEA41_000106</name>
</gene>
<dbReference type="Proteomes" id="UP001276659">
    <property type="component" value="Unassembled WGS sequence"/>
</dbReference>